<protein>
    <submittedName>
        <fullName evidence="1">Uncharacterized protein</fullName>
    </submittedName>
</protein>
<accession>A0A225UXT3</accession>
<proteinExistence type="predicted"/>
<gene>
    <name evidence="1" type="ORF">PHMEG_00031629</name>
</gene>
<organism evidence="1 2">
    <name type="scientific">Phytophthora megakarya</name>
    <dbReference type="NCBI Taxonomy" id="4795"/>
    <lineage>
        <taxon>Eukaryota</taxon>
        <taxon>Sar</taxon>
        <taxon>Stramenopiles</taxon>
        <taxon>Oomycota</taxon>
        <taxon>Peronosporomycetes</taxon>
        <taxon>Peronosporales</taxon>
        <taxon>Peronosporaceae</taxon>
        <taxon>Phytophthora</taxon>
    </lineage>
</organism>
<name>A0A225UXT3_9STRA</name>
<dbReference type="OrthoDB" id="124340at2759"/>
<dbReference type="EMBL" id="NBNE01010094">
    <property type="protein sequence ID" value="OWY97761.1"/>
    <property type="molecule type" value="Genomic_DNA"/>
</dbReference>
<sequence>MNSEFYMWPGSFHRVPVEFILPAGTIRVIWQRWFVGLPPLRLLTKHDMGTRLKKVRLAELQRLMRCIEALLSADEILRAHSSIAAGVLYEQVKNRLQFQSNSNKGRIRRLDQLS</sequence>
<dbReference type="Proteomes" id="UP000198211">
    <property type="component" value="Unassembled WGS sequence"/>
</dbReference>
<evidence type="ECO:0000313" key="1">
    <source>
        <dbReference type="EMBL" id="OWY97761.1"/>
    </source>
</evidence>
<evidence type="ECO:0000313" key="2">
    <source>
        <dbReference type="Proteomes" id="UP000198211"/>
    </source>
</evidence>
<keyword evidence="2" id="KW-1185">Reference proteome</keyword>
<reference evidence="2" key="1">
    <citation type="submission" date="2017-03" db="EMBL/GenBank/DDBJ databases">
        <title>Phytopthora megakarya and P. palmivora, two closely related causual agents of cacao black pod achieved similar genome size and gene model numbers by different mechanisms.</title>
        <authorList>
            <person name="Ali S."/>
            <person name="Shao J."/>
            <person name="Larry D.J."/>
            <person name="Kronmiller B."/>
            <person name="Shen D."/>
            <person name="Strem M.D."/>
            <person name="Melnick R.L."/>
            <person name="Guiltinan M.J."/>
            <person name="Tyler B.M."/>
            <person name="Meinhardt L.W."/>
            <person name="Bailey B.A."/>
        </authorList>
    </citation>
    <scope>NUCLEOTIDE SEQUENCE [LARGE SCALE GENOMIC DNA]</scope>
    <source>
        <strain evidence="2">zdho120</strain>
    </source>
</reference>
<comment type="caution">
    <text evidence="1">The sequence shown here is derived from an EMBL/GenBank/DDBJ whole genome shotgun (WGS) entry which is preliminary data.</text>
</comment>
<dbReference type="AlphaFoldDB" id="A0A225UXT3"/>